<feature type="region of interest" description="Disordered" evidence="1">
    <location>
        <begin position="488"/>
        <end position="530"/>
    </location>
</feature>
<accession>A0A1C4ZXH4</accession>
<organism evidence="2 3">
    <name type="scientific">Micromonospora viridifaciens</name>
    <dbReference type="NCBI Taxonomy" id="1881"/>
    <lineage>
        <taxon>Bacteria</taxon>
        <taxon>Bacillati</taxon>
        <taxon>Actinomycetota</taxon>
        <taxon>Actinomycetes</taxon>
        <taxon>Micromonosporales</taxon>
        <taxon>Micromonosporaceae</taxon>
        <taxon>Micromonospora</taxon>
    </lineage>
</organism>
<protein>
    <submittedName>
        <fullName evidence="2">Uncharacterized protein</fullName>
    </submittedName>
</protein>
<evidence type="ECO:0000313" key="2">
    <source>
        <dbReference type="EMBL" id="SCF37657.1"/>
    </source>
</evidence>
<feature type="compositionally biased region" description="Low complexity" evidence="1">
    <location>
        <begin position="557"/>
        <end position="572"/>
    </location>
</feature>
<gene>
    <name evidence="2" type="ORF">GA0074695_6289</name>
</gene>
<dbReference type="Proteomes" id="UP000198242">
    <property type="component" value="Chromosome I"/>
</dbReference>
<feature type="compositionally biased region" description="Basic and acidic residues" evidence="1">
    <location>
        <begin position="94"/>
        <end position="110"/>
    </location>
</feature>
<proteinExistence type="predicted"/>
<name>A0A1C4ZXH4_MICVI</name>
<feature type="compositionally biased region" description="Basic residues" evidence="1">
    <location>
        <begin position="573"/>
        <end position="582"/>
    </location>
</feature>
<feature type="compositionally biased region" description="Polar residues" evidence="1">
    <location>
        <begin position="156"/>
        <end position="169"/>
    </location>
</feature>
<feature type="region of interest" description="Disordered" evidence="1">
    <location>
        <begin position="94"/>
        <end position="258"/>
    </location>
</feature>
<feature type="region of interest" description="Disordered" evidence="1">
    <location>
        <begin position="551"/>
        <end position="582"/>
    </location>
</feature>
<feature type="region of interest" description="Disordered" evidence="1">
    <location>
        <begin position="440"/>
        <end position="462"/>
    </location>
</feature>
<keyword evidence="3" id="KW-1185">Reference proteome</keyword>
<sequence>MKIKGTTYKVWYNDALDPDDPHYKKKLAAQIVVRRLATRAAGGNIGVPSIKEIPDLLDDVAEYARRSRETVGGLKKQVIKKQDEIQRLKRELADAETPAKRDKIAKKLNEAQRSYRGTLSKYEKAKKQSQPFDWDAEVRRLSNRVDALEREARNPRLTQTGRKQAQQRLNDARQELEQAKASRKRYQGPDETGGAPTTKRGPRKPPTGPTTGAAKSLPKGSAATNPKPGNPKVGTPKPGTQKVEAITPKTRGSVPFGPRVRVPRVGRVDGLGLSPILAEQFGQGYAEHLDQEHQELYEQALRDPALRKRVIDDYEQNKGANPIQVLGRGLDTSKGFTQGASRDIGPKLVEAQKVIDHTKQLADKSNSDPLYQQARRECGGYDTCVTERVRKLREQNAKDVAVATKKAQKSANDPLYQQAQRDCGGYDTCVKDRLKKLRAQATPTTTKTKSSPAKPKTDPDLAKKQYEEAAKVCGGYDTCIKDRLNKVRNATSTTKPKTSTATKPKPKPSTKSTKTKSSPAKPKTDPDLAKKQYEEAAKVCGGYDTCIKDRLNKVRNTTSTTKPKTSTAAKPKASSKPKAASK</sequence>
<feature type="compositionally biased region" description="Low complexity" evidence="1">
    <location>
        <begin position="441"/>
        <end position="454"/>
    </location>
</feature>
<evidence type="ECO:0000256" key="1">
    <source>
        <dbReference type="SAM" id="MobiDB-lite"/>
    </source>
</evidence>
<evidence type="ECO:0000313" key="3">
    <source>
        <dbReference type="Proteomes" id="UP000198242"/>
    </source>
</evidence>
<feature type="compositionally biased region" description="Basic and acidic residues" evidence="1">
    <location>
        <begin position="170"/>
        <end position="180"/>
    </location>
</feature>
<dbReference type="EMBL" id="LT607411">
    <property type="protein sequence ID" value="SCF37657.1"/>
    <property type="molecule type" value="Genomic_DNA"/>
</dbReference>
<dbReference type="AlphaFoldDB" id="A0A1C4ZXH4"/>
<reference evidence="3" key="1">
    <citation type="submission" date="2016-06" db="EMBL/GenBank/DDBJ databases">
        <authorList>
            <person name="Varghese N."/>
            <person name="Submissions Spin"/>
        </authorList>
    </citation>
    <scope>NUCLEOTIDE SEQUENCE [LARGE SCALE GENOMIC DNA]</scope>
    <source>
        <strain evidence="3">DSM 43909</strain>
    </source>
</reference>
<feature type="compositionally biased region" description="Low complexity" evidence="1">
    <location>
        <begin position="490"/>
        <end position="521"/>
    </location>
</feature>